<dbReference type="EMBL" id="JANRMS010000298">
    <property type="protein sequence ID" value="KAJ3542360.1"/>
    <property type="molecule type" value="Genomic_DNA"/>
</dbReference>
<protein>
    <submittedName>
        <fullName evidence="1">Uncharacterized protein</fullName>
    </submittedName>
</protein>
<name>A0ACC1SM32_9HYPO</name>
<evidence type="ECO:0000313" key="2">
    <source>
        <dbReference type="Proteomes" id="UP001148629"/>
    </source>
</evidence>
<keyword evidence="2" id="KW-1185">Reference proteome</keyword>
<evidence type="ECO:0000313" key="1">
    <source>
        <dbReference type="EMBL" id="KAJ3542360.1"/>
    </source>
</evidence>
<comment type="caution">
    <text evidence="1">The sequence shown here is derived from an EMBL/GenBank/DDBJ whole genome shotgun (WGS) entry which is preliminary data.</text>
</comment>
<organism evidence="1 2">
    <name type="scientific">Fusarium decemcellulare</name>
    <dbReference type="NCBI Taxonomy" id="57161"/>
    <lineage>
        <taxon>Eukaryota</taxon>
        <taxon>Fungi</taxon>
        <taxon>Dikarya</taxon>
        <taxon>Ascomycota</taxon>
        <taxon>Pezizomycotina</taxon>
        <taxon>Sordariomycetes</taxon>
        <taxon>Hypocreomycetidae</taxon>
        <taxon>Hypocreales</taxon>
        <taxon>Nectriaceae</taxon>
        <taxon>Fusarium</taxon>
        <taxon>Fusarium decemcellulare species complex</taxon>
    </lineage>
</organism>
<proteinExistence type="predicted"/>
<accession>A0ACC1SM32</accession>
<dbReference type="Proteomes" id="UP001148629">
    <property type="component" value="Unassembled WGS sequence"/>
</dbReference>
<sequence>MLYNDLFRILFRESRQVKGSETLTEKKQRLLDWISVIEDSLPAGHIVPDSVTDNLETLGKLVAQHHTTNKDLDAAFNGLKDALDGASYKIRASMSVDIRGGAYGGGGKGETHGLNGKPGRDGSFNSSLLALRSIASSTELLIHPDQVSLTVAELENLYFVGTQDAIETVIQHVRPLKERLTFLDDLKPQDSLFKSYKEHEKDLMIIPSGTDIPTSISSLKNSLEHIRAIERKLYNGFDFYGHVASWVPSASFTFYKEQLQTVLDDFGVISQNYFNYQEIAQDQKRAKDRIECARKAVRLGIKSCQADIEVLHNQLEQSAHEIAVLQDGLPAKRKALVKKIQDSVEDIKHNFSISFEAFINAASTFVSSPGLLTGAIQAASLLHGGLETIRDDSDTVVKKEYVIDQITVMAAGLDGLKQAIEANKGGKLSVDDPGAAKLIAKEAEIQDLLTKYRKVLGSDKVKTIRDMFDDYVKVVIDRNNLIMHYNSCLVLWLTTKAKLVSYEQTAASLGRESVEKIQNEIPQLAAAVERNYIDTISTVMELLYRTAKALSYMTLSTEPTNFAKLRNQGFLQKGLAGALKQEKIDIIRAWANAIEHSSAMRQPFGGKNSCIIYRLTQEQLRSLLLEPDDKDKDHVVVLGIPAADKATSASESSFADYADIRLTRVRFYLEGAKTEDGELRIGLNHAGSEDMVTPNNTRIKVTHQPLSFKFHYCIETGKIFTDGKIRDKNDKEYALPGPFTSWRITVSRNYNKGLDLSNVSEAWFEFSGVSRTFQ</sequence>
<gene>
    <name evidence="1" type="ORF">NM208_g4143</name>
</gene>
<reference evidence="1" key="1">
    <citation type="submission" date="2022-08" db="EMBL/GenBank/DDBJ databases">
        <title>Genome Sequence of Fusarium decemcellulare.</title>
        <authorList>
            <person name="Buettner E."/>
        </authorList>
    </citation>
    <scope>NUCLEOTIDE SEQUENCE</scope>
    <source>
        <strain evidence="1">Babe19</strain>
    </source>
</reference>